<proteinExistence type="predicted"/>
<keyword evidence="2" id="KW-1185">Reference proteome</keyword>
<comment type="caution">
    <text evidence="1">The sequence shown here is derived from an EMBL/GenBank/DDBJ whole genome shotgun (WGS) entry which is preliminary data.</text>
</comment>
<dbReference type="Proteomes" id="UP000838100">
    <property type="component" value="Unassembled WGS sequence"/>
</dbReference>
<dbReference type="SUPFAM" id="SSF48150">
    <property type="entry name" value="DNA-glycosylase"/>
    <property type="match status" value="1"/>
</dbReference>
<reference evidence="1" key="1">
    <citation type="submission" date="2021-12" db="EMBL/GenBank/DDBJ databases">
        <authorList>
            <person name="Rodrigo-Torres L."/>
            <person name="Arahal R. D."/>
            <person name="Lucena T."/>
        </authorList>
    </citation>
    <scope>NUCLEOTIDE SEQUENCE</scope>
    <source>
        <strain evidence="1">CECT 8267</strain>
    </source>
</reference>
<evidence type="ECO:0000313" key="2">
    <source>
        <dbReference type="Proteomes" id="UP000838100"/>
    </source>
</evidence>
<dbReference type="Gene3D" id="1.10.340.30">
    <property type="entry name" value="Hypothetical protein, domain 2"/>
    <property type="match status" value="1"/>
</dbReference>
<dbReference type="PANTHER" id="PTHR30037:SF3">
    <property type="entry name" value="BLR0857 PROTEIN"/>
    <property type="match status" value="1"/>
</dbReference>
<dbReference type="RefSeq" id="WP_237443736.1">
    <property type="nucleotide sequence ID" value="NZ_CAKLPX010000001.1"/>
</dbReference>
<dbReference type="InterPro" id="IPR005019">
    <property type="entry name" value="Adenine_glyco"/>
</dbReference>
<dbReference type="PANTHER" id="PTHR30037">
    <property type="entry name" value="DNA-3-METHYLADENINE GLYCOSYLASE 1"/>
    <property type="match status" value="1"/>
</dbReference>
<evidence type="ECO:0008006" key="3">
    <source>
        <dbReference type="Google" id="ProtNLM"/>
    </source>
</evidence>
<name>A0ABN8ELV3_9GAMM</name>
<sequence>MQHFSSIIQQASYHHGGEQNLALVTEAMGYPVRSLDEIAALDDNYLFAELCRRIFRTGIRHAVVDAKWPNFEKAFFNFSPMRCAMMSDDELEARMQDAGIIRHLAKIRAVRENANMVVWLAREHESFARFIAEWPAEDIIGLWAFLKKHGNRMGGNSGARFLRMVGRDTFVLTEDVLQALRNAGVIDKHATSKRDQAKVQAAFNHWAEESGLGFATMSRILALSIG</sequence>
<dbReference type="EMBL" id="CAKLPX010000001">
    <property type="protein sequence ID" value="CAH0991076.1"/>
    <property type="molecule type" value="Genomic_DNA"/>
</dbReference>
<dbReference type="InterPro" id="IPR052891">
    <property type="entry name" value="DNA-3mA_glycosylase"/>
</dbReference>
<dbReference type="Pfam" id="PF03352">
    <property type="entry name" value="Adenine_glyco"/>
    <property type="match status" value="1"/>
</dbReference>
<protein>
    <recommendedName>
        <fullName evidence="3">DNA-3-methyladenine glycosylase I</fullName>
    </recommendedName>
</protein>
<dbReference type="InterPro" id="IPR011257">
    <property type="entry name" value="DNA_glycosylase"/>
</dbReference>
<accession>A0ABN8ELV3</accession>
<evidence type="ECO:0000313" key="1">
    <source>
        <dbReference type="EMBL" id="CAH0991076.1"/>
    </source>
</evidence>
<organism evidence="1 2">
    <name type="scientific">Sinobacterium norvegicum</name>
    <dbReference type="NCBI Taxonomy" id="1641715"/>
    <lineage>
        <taxon>Bacteria</taxon>
        <taxon>Pseudomonadati</taxon>
        <taxon>Pseudomonadota</taxon>
        <taxon>Gammaproteobacteria</taxon>
        <taxon>Cellvibrionales</taxon>
        <taxon>Spongiibacteraceae</taxon>
        <taxon>Sinobacterium</taxon>
    </lineage>
</organism>
<gene>
    <name evidence="1" type="ORF">SIN8267_01177</name>
</gene>